<dbReference type="Proteomes" id="UP000807469">
    <property type="component" value="Unassembled WGS sequence"/>
</dbReference>
<dbReference type="EMBL" id="MU155338">
    <property type="protein sequence ID" value="KAF9475291.1"/>
    <property type="molecule type" value="Genomic_DNA"/>
</dbReference>
<reference evidence="1" key="1">
    <citation type="submission" date="2020-11" db="EMBL/GenBank/DDBJ databases">
        <authorList>
            <consortium name="DOE Joint Genome Institute"/>
            <person name="Ahrendt S."/>
            <person name="Riley R."/>
            <person name="Andreopoulos W."/>
            <person name="Labutti K."/>
            <person name="Pangilinan J."/>
            <person name="Ruiz-Duenas F.J."/>
            <person name="Barrasa J.M."/>
            <person name="Sanchez-Garcia M."/>
            <person name="Camarero S."/>
            <person name="Miyauchi S."/>
            <person name="Serrano A."/>
            <person name="Linde D."/>
            <person name="Babiker R."/>
            <person name="Drula E."/>
            <person name="Ayuso-Fernandez I."/>
            <person name="Pacheco R."/>
            <person name="Padilla G."/>
            <person name="Ferreira P."/>
            <person name="Barriuso J."/>
            <person name="Kellner H."/>
            <person name="Castanera R."/>
            <person name="Alfaro M."/>
            <person name="Ramirez L."/>
            <person name="Pisabarro A.G."/>
            <person name="Kuo A."/>
            <person name="Tritt A."/>
            <person name="Lipzen A."/>
            <person name="He G."/>
            <person name="Yan M."/>
            <person name="Ng V."/>
            <person name="Cullen D."/>
            <person name="Martin F."/>
            <person name="Rosso M.-N."/>
            <person name="Henrissat B."/>
            <person name="Hibbett D."/>
            <person name="Martinez A.T."/>
            <person name="Grigoriev I.V."/>
        </authorList>
    </citation>
    <scope>NUCLEOTIDE SEQUENCE</scope>
    <source>
        <strain evidence="1">CIRM-BRFM 674</strain>
    </source>
</reference>
<sequence>MAPPFQSYIVPFYYKGFIKRQLATEKSASTRELLIEAIESLGGVPTGEWWYFSNWESFNKAIKTAGQLGGTVFDLTEPKHV</sequence>
<proteinExistence type="predicted"/>
<accession>A0A9P5YWQ9</accession>
<evidence type="ECO:0000313" key="2">
    <source>
        <dbReference type="Proteomes" id="UP000807469"/>
    </source>
</evidence>
<name>A0A9P5YWQ9_9AGAR</name>
<comment type="caution">
    <text evidence="1">The sequence shown here is derived from an EMBL/GenBank/DDBJ whole genome shotgun (WGS) entry which is preliminary data.</text>
</comment>
<protein>
    <submittedName>
        <fullName evidence="1">Uncharacterized protein</fullName>
    </submittedName>
</protein>
<keyword evidence="2" id="KW-1185">Reference proteome</keyword>
<evidence type="ECO:0000313" key="1">
    <source>
        <dbReference type="EMBL" id="KAF9475291.1"/>
    </source>
</evidence>
<organism evidence="1 2">
    <name type="scientific">Pholiota conissans</name>
    <dbReference type="NCBI Taxonomy" id="109636"/>
    <lineage>
        <taxon>Eukaryota</taxon>
        <taxon>Fungi</taxon>
        <taxon>Dikarya</taxon>
        <taxon>Basidiomycota</taxon>
        <taxon>Agaricomycotina</taxon>
        <taxon>Agaricomycetes</taxon>
        <taxon>Agaricomycetidae</taxon>
        <taxon>Agaricales</taxon>
        <taxon>Agaricineae</taxon>
        <taxon>Strophariaceae</taxon>
        <taxon>Pholiota</taxon>
    </lineage>
</organism>
<dbReference type="AlphaFoldDB" id="A0A9P5YWQ9"/>
<gene>
    <name evidence="1" type="ORF">BDN70DRAFT_883869</name>
</gene>